<dbReference type="SUPFAM" id="SSF47473">
    <property type="entry name" value="EF-hand"/>
    <property type="match status" value="1"/>
</dbReference>
<dbReference type="PROSITE" id="PS50222">
    <property type="entry name" value="EF_HAND_2"/>
    <property type="match status" value="3"/>
</dbReference>
<organism evidence="5 6">
    <name type="scientific">Sesamum angolense</name>
    <dbReference type="NCBI Taxonomy" id="2727404"/>
    <lineage>
        <taxon>Eukaryota</taxon>
        <taxon>Viridiplantae</taxon>
        <taxon>Streptophyta</taxon>
        <taxon>Embryophyta</taxon>
        <taxon>Tracheophyta</taxon>
        <taxon>Spermatophyta</taxon>
        <taxon>Magnoliopsida</taxon>
        <taxon>eudicotyledons</taxon>
        <taxon>Gunneridae</taxon>
        <taxon>Pentapetalae</taxon>
        <taxon>asterids</taxon>
        <taxon>lamiids</taxon>
        <taxon>Lamiales</taxon>
        <taxon>Pedaliaceae</taxon>
        <taxon>Sesamum</taxon>
    </lineage>
</organism>
<dbReference type="GO" id="GO:0005509">
    <property type="term" value="F:calcium ion binding"/>
    <property type="evidence" value="ECO:0007669"/>
    <property type="project" value="InterPro"/>
</dbReference>
<evidence type="ECO:0000259" key="4">
    <source>
        <dbReference type="PROSITE" id="PS50222"/>
    </source>
</evidence>
<reference evidence="5" key="2">
    <citation type="journal article" date="2024" name="Plant">
        <title>Genomic evolution and insights into agronomic trait innovations of Sesamum species.</title>
        <authorList>
            <person name="Miao H."/>
            <person name="Wang L."/>
            <person name="Qu L."/>
            <person name="Liu H."/>
            <person name="Sun Y."/>
            <person name="Le M."/>
            <person name="Wang Q."/>
            <person name="Wei S."/>
            <person name="Zheng Y."/>
            <person name="Lin W."/>
            <person name="Duan Y."/>
            <person name="Cao H."/>
            <person name="Xiong S."/>
            <person name="Wang X."/>
            <person name="Wei L."/>
            <person name="Li C."/>
            <person name="Ma Q."/>
            <person name="Ju M."/>
            <person name="Zhao R."/>
            <person name="Li G."/>
            <person name="Mu C."/>
            <person name="Tian Q."/>
            <person name="Mei H."/>
            <person name="Zhang T."/>
            <person name="Gao T."/>
            <person name="Zhang H."/>
        </authorList>
    </citation>
    <scope>NUCLEOTIDE SEQUENCE</scope>
    <source>
        <strain evidence="5">K16</strain>
    </source>
</reference>
<evidence type="ECO:0000313" key="5">
    <source>
        <dbReference type="EMBL" id="KAK4391027.1"/>
    </source>
</evidence>
<dbReference type="InterPro" id="IPR018247">
    <property type="entry name" value="EF_Hand_1_Ca_BS"/>
</dbReference>
<dbReference type="PROSITE" id="PS00018">
    <property type="entry name" value="EF_HAND_1"/>
    <property type="match status" value="3"/>
</dbReference>
<gene>
    <name evidence="5" type="ORF">Sango_2166000</name>
</gene>
<comment type="caution">
    <text evidence="5">The sequence shown here is derived from an EMBL/GenBank/DDBJ whole genome shotgun (WGS) entry which is preliminary data.</text>
</comment>
<keyword evidence="6" id="KW-1185">Reference proteome</keyword>
<sequence length="158" mass="18422">MSPLNTLHLRRIFDKLDRDKDGHVSIDELMWLLESTGVGAKRDELELLVGRKTLDLVDFLFFYETLIVKGKGGNNCFVQVQEKHDEILERDLRKAFRVFDLNDDGFICCEELKIALTRLGLWEEHCGQDCKRMIEVYDTNSDGLLDFEEFKAMMLVDD</sequence>
<keyword evidence="2" id="KW-0677">Repeat</keyword>
<keyword evidence="3" id="KW-0106">Calcium</keyword>
<dbReference type="Gene3D" id="1.10.238.10">
    <property type="entry name" value="EF-hand"/>
    <property type="match status" value="2"/>
</dbReference>
<dbReference type="SMART" id="SM00054">
    <property type="entry name" value="EFh"/>
    <property type="match status" value="3"/>
</dbReference>
<dbReference type="CDD" id="cd00051">
    <property type="entry name" value="EFh"/>
    <property type="match status" value="1"/>
</dbReference>
<feature type="domain" description="EF-hand" evidence="4">
    <location>
        <begin position="4"/>
        <end position="39"/>
    </location>
</feature>
<dbReference type="EMBL" id="JACGWL010000012">
    <property type="protein sequence ID" value="KAK4391027.1"/>
    <property type="molecule type" value="Genomic_DNA"/>
</dbReference>
<dbReference type="Pfam" id="PF13405">
    <property type="entry name" value="EF-hand_6"/>
    <property type="match status" value="1"/>
</dbReference>
<dbReference type="InterPro" id="IPR039647">
    <property type="entry name" value="EF_hand_pair_protein_CML-like"/>
</dbReference>
<dbReference type="InterPro" id="IPR002048">
    <property type="entry name" value="EF_hand_dom"/>
</dbReference>
<feature type="domain" description="EF-hand" evidence="4">
    <location>
        <begin position="87"/>
        <end position="122"/>
    </location>
</feature>
<keyword evidence="1" id="KW-0479">Metal-binding</keyword>
<dbReference type="FunFam" id="1.10.238.10:FF:000001">
    <property type="entry name" value="Calmodulin 1"/>
    <property type="match status" value="1"/>
</dbReference>
<proteinExistence type="predicted"/>
<evidence type="ECO:0000256" key="1">
    <source>
        <dbReference type="ARBA" id="ARBA00022723"/>
    </source>
</evidence>
<reference evidence="5" key="1">
    <citation type="submission" date="2020-06" db="EMBL/GenBank/DDBJ databases">
        <authorList>
            <person name="Li T."/>
            <person name="Hu X."/>
            <person name="Zhang T."/>
            <person name="Song X."/>
            <person name="Zhang H."/>
            <person name="Dai N."/>
            <person name="Sheng W."/>
            <person name="Hou X."/>
            <person name="Wei L."/>
        </authorList>
    </citation>
    <scope>NUCLEOTIDE SEQUENCE</scope>
    <source>
        <strain evidence="5">K16</strain>
        <tissue evidence="5">Leaf</tissue>
    </source>
</reference>
<evidence type="ECO:0000256" key="2">
    <source>
        <dbReference type="ARBA" id="ARBA00022737"/>
    </source>
</evidence>
<dbReference type="AlphaFoldDB" id="A0AAE1WCW7"/>
<dbReference type="Proteomes" id="UP001289374">
    <property type="component" value="Unassembled WGS sequence"/>
</dbReference>
<feature type="domain" description="EF-hand" evidence="4">
    <location>
        <begin position="125"/>
        <end position="158"/>
    </location>
</feature>
<dbReference type="PANTHER" id="PTHR10891">
    <property type="entry name" value="EF-HAND CALCIUM-BINDING DOMAIN CONTAINING PROTEIN"/>
    <property type="match status" value="1"/>
</dbReference>
<dbReference type="Pfam" id="PF13499">
    <property type="entry name" value="EF-hand_7"/>
    <property type="match status" value="1"/>
</dbReference>
<evidence type="ECO:0000256" key="3">
    <source>
        <dbReference type="ARBA" id="ARBA00022837"/>
    </source>
</evidence>
<dbReference type="InterPro" id="IPR011992">
    <property type="entry name" value="EF-hand-dom_pair"/>
</dbReference>
<protein>
    <submittedName>
        <fullName evidence="5">Calcium-binding protein CML44</fullName>
    </submittedName>
</protein>
<evidence type="ECO:0000313" key="6">
    <source>
        <dbReference type="Proteomes" id="UP001289374"/>
    </source>
</evidence>
<name>A0AAE1WCW7_9LAMI</name>
<accession>A0AAE1WCW7</accession>